<keyword evidence="6 7" id="KW-0472">Membrane</keyword>
<evidence type="ECO:0000256" key="6">
    <source>
        <dbReference type="ARBA" id="ARBA00023136"/>
    </source>
</evidence>
<keyword evidence="5 7" id="KW-1133">Transmembrane helix</keyword>
<comment type="similarity">
    <text evidence="2">Belongs to the EamA transporter family.</text>
</comment>
<name>A0ABV8B675_9BACI</name>
<sequence>MKNSWLGAFYLSLAASIWGSMYVISKYVLEFIPPLTLVWLRYMIAFFVLGLIWYRKYRHTETIRKHDWLLMLWIGFIGYFVSISLQFIGTKLSNAHTASLITAATPVFLALLAWLLLKEKLTKQKIMSLLMATAGVLCIVGWNGSVSSAFTGNLALVGAAVTWALLSVYVKIASERLHMLTITAFSILFALVFTTPFMIWEIQSASIDISSLSVQLGILYLGIVSTAGAFFFWNKGMEMMDATVGSLFFFFQPLVGTWLGWLLLHETLHQNFFIGALLIVTAVILSTFQFKRKKRNNTLAS</sequence>
<evidence type="ECO:0000313" key="10">
    <source>
        <dbReference type="Proteomes" id="UP001595752"/>
    </source>
</evidence>
<feature type="transmembrane region" description="Helical" evidence="7">
    <location>
        <begin position="270"/>
        <end position="288"/>
    </location>
</feature>
<evidence type="ECO:0000256" key="7">
    <source>
        <dbReference type="SAM" id="Phobius"/>
    </source>
</evidence>
<evidence type="ECO:0000256" key="2">
    <source>
        <dbReference type="ARBA" id="ARBA00007362"/>
    </source>
</evidence>
<dbReference type="Gene3D" id="1.10.3730.20">
    <property type="match status" value="1"/>
</dbReference>
<feature type="transmembrane region" description="Helical" evidence="7">
    <location>
        <begin position="7"/>
        <end position="25"/>
    </location>
</feature>
<keyword evidence="10" id="KW-1185">Reference proteome</keyword>
<dbReference type="SUPFAM" id="SSF103481">
    <property type="entry name" value="Multidrug resistance efflux transporter EmrE"/>
    <property type="match status" value="2"/>
</dbReference>
<comment type="caution">
    <text evidence="9">The sequence shown here is derived from an EMBL/GenBank/DDBJ whole genome shotgun (WGS) entry which is preliminary data.</text>
</comment>
<feature type="transmembrane region" description="Helical" evidence="7">
    <location>
        <begin position="31"/>
        <end position="54"/>
    </location>
</feature>
<evidence type="ECO:0000256" key="4">
    <source>
        <dbReference type="ARBA" id="ARBA00022692"/>
    </source>
</evidence>
<dbReference type="InterPro" id="IPR000620">
    <property type="entry name" value="EamA_dom"/>
</dbReference>
<evidence type="ECO:0000256" key="1">
    <source>
        <dbReference type="ARBA" id="ARBA00004651"/>
    </source>
</evidence>
<dbReference type="InterPro" id="IPR037185">
    <property type="entry name" value="EmrE-like"/>
</dbReference>
<dbReference type="Pfam" id="PF00892">
    <property type="entry name" value="EamA"/>
    <property type="match status" value="2"/>
</dbReference>
<feature type="transmembrane region" description="Helical" evidence="7">
    <location>
        <begin position="95"/>
        <end position="117"/>
    </location>
</feature>
<dbReference type="EMBL" id="JBHRZT010000072">
    <property type="protein sequence ID" value="MFC3885783.1"/>
    <property type="molecule type" value="Genomic_DNA"/>
</dbReference>
<reference evidence="10" key="1">
    <citation type="journal article" date="2019" name="Int. J. Syst. Evol. Microbiol.">
        <title>The Global Catalogue of Microorganisms (GCM) 10K type strain sequencing project: providing services to taxonomists for standard genome sequencing and annotation.</title>
        <authorList>
            <consortium name="The Broad Institute Genomics Platform"/>
            <consortium name="The Broad Institute Genome Sequencing Center for Infectious Disease"/>
            <person name="Wu L."/>
            <person name="Ma J."/>
        </authorList>
    </citation>
    <scope>NUCLEOTIDE SEQUENCE [LARGE SCALE GENOMIC DNA]</scope>
    <source>
        <strain evidence="10">CCUG 61889</strain>
    </source>
</reference>
<evidence type="ECO:0000256" key="3">
    <source>
        <dbReference type="ARBA" id="ARBA00022475"/>
    </source>
</evidence>
<dbReference type="RefSeq" id="WP_377918174.1">
    <property type="nucleotide sequence ID" value="NZ_JBHRZT010000072.1"/>
</dbReference>
<feature type="transmembrane region" description="Helical" evidence="7">
    <location>
        <begin position="245"/>
        <end position="264"/>
    </location>
</feature>
<keyword evidence="3" id="KW-1003">Cell membrane</keyword>
<feature type="transmembrane region" description="Helical" evidence="7">
    <location>
        <begin position="177"/>
        <end position="200"/>
    </location>
</feature>
<feature type="domain" description="EamA" evidence="8">
    <location>
        <begin position="151"/>
        <end position="287"/>
    </location>
</feature>
<organism evidence="9 10">
    <name type="scientific">Bacillus songklensis</name>
    <dbReference type="NCBI Taxonomy" id="1069116"/>
    <lineage>
        <taxon>Bacteria</taxon>
        <taxon>Bacillati</taxon>
        <taxon>Bacillota</taxon>
        <taxon>Bacilli</taxon>
        <taxon>Bacillales</taxon>
        <taxon>Bacillaceae</taxon>
        <taxon>Bacillus</taxon>
    </lineage>
</organism>
<keyword evidence="4 7" id="KW-0812">Transmembrane</keyword>
<dbReference type="InterPro" id="IPR050638">
    <property type="entry name" value="AA-Vitamin_Transporters"/>
</dbReference>
<feature type="transmembrane region" description="Helical" evidence="7">
    <location>
        <begin position="66"/>
        <end position="89"/>
    </location>
</feature>
<protein>
    <submittedName>
        <fullName evidence="9">DMT family transporter</fullName>
    </submittedName>
</protein>
<evidence type="ECO:0000259" key="8">
    <source>
        <dbReference type="Pfam" id="PF00892"/>
    </source>
</evidence>
<feature type="transmembrane region" description="Helical" evidence="7">
    <location>
        <begin position="212"/>
        <end position="233"/>
    </location>
</feature>
<evidence type="ECO:0000256" key="5">
    <source>
        <dbReference type="ARBA" id="ARBA00022989"/>
    </source>
</evidence>
<dbReference type="Proteomes" id="UP001595752">
    <property type="component" value="Unassembled WGS sequence"/>
</dbReference>
<dbReference type="PANTHER" id="PTHR32322:SF18">
    <property type="entry name" value="S-ADENOSYLMETHIONINE_S-ADENOSYLHOMOCYSTEINE TRANSPORTER"/>
    <property type="match status" value="1"/>
</dbReference>
<evidence type="ECO:0000313" key="9">
    <source>
        <dbReference type="EMBL" id="MFC3885783.1"/>
    </source>
</evidence>
<feature type="transmembrane region" description="Helical" evidence="7">
    <location>
        <begin position="150"/>
        <end position="170"/>
    </location>
</feature>
<comment type="subcellular location">
    <subcellularLocation>
        <location evidence="1">Cell membrane</location>
        <topology evidence="1">Multi-pass membrane protein</topology>
    </subcellularLocation>
</comment>
<accession>A0ABV8B675</accession>
<proteinExistence type="inferred from homology"/>
<gene>
    <name evidence="9" type="ORF">ACFOU2_20815</name>
</gene>
<feature type="transmembrane region" description="Helical" evidence="7">
    <location>
        <begin position="126"/>
        <end position="144"/>
    </location>
</feature>
<dbReference type="PANTHER" id="PTHR32322">
    <property type="entry name" value="INNER MEMBRANE TRANSPORTER"/>
    <property type="match status" value="1"/>
</dbReference>
<feature type="domain" description="EamA" evidence="8">
    <location>
        <begin position="6"/>
        <end position="140"/>
    </location>
</feature>